<feature type="region of interest" description="Disordered" evidence="1">
    <location>
        <begin position="166"/>
        <end position="199"/>
    </location>
</feature>
<proteinExistence type="predicted"/>
<gene>
    <name evidence="2" type="ORF">SDC9_110201</name>
</gene>
<evidence type="ECO:0000313" key="2">
    <source>
        <dbReference type="EMBL" id="MPM63321.1"/>
    </source>
</evidence>
<organism evidence="2">
    <name type="scientific">bioreactor metagenome</name>
    <dbReference type="NCBI Taxonomy" id="1076179"/>
    <lineage>
        <taxon>unclassified sequences</taxon>
        <taxon>metagenomes</taxon>
        <taxon>ecological metagenomes</taxon>
    </lineage>
</organism>
<accession>A0A645BF95</accession>
<protein>
    <submittedName>
        <fullName evidence="2">Uncharacterized protein</fullName>
    </submittedName>
</protein>
<comment type="caution">
    <text evidence="2">The sequence shown here is derived from an EMBL/GenBank/DDBJ whole genome shotgun (WGS) entry which is preliminary data.</text>
</comment>
<feature type="compositionally biased region" description="Basic and acidic residues" evidence="1">
    <location>
        <begin position="166"/>
        <end position="188"/>
    </location>
</feature>
<name>A0A645BF95_9ZZZZ</name>
<dbReference type="AlphaFoldDB" id="A0A645BF95"/>
<evidence type="ECO:0000256" key="1">
    <source>
        <dbReference type="SAM" id="MobiDB-lite"/>
    </source>
</evidence>
<dbReference type="EMBL" id="VSSQ01019343">
    <property type="protein sequence ID" value="MPM63321.1"/>
    <property type="molecule type" value="Genomic_DNA"/>
</dbReference>
<sequence length="199" mass="22357">MIQHAGDLHHPVQLQFTPRSAHLWLAQRRRQRVGFAAQRLAGGHHLTHLLTQLGSLRMTLVLDMGQLAVERGKAVLDRRHQRLGVFEPLLGGRVGPARLLLQRLVGEHLELVDQYLAVGGQLFQPLDGRVPLSLRDGDRAVHLRLRLRDGGVPVRAQLGERGRIARAGHDHPDSDAHQQCHDQRKDSVQLHGAYPARRH</sequence>
<reference evidence="2" key="1">
    <citation type="submission" date="2019-08" db="EMBL/GenBank/DDBJ databases">
        <authorList>
            <person name="Kucharzyk K."/>
            <person name="Murdoch R.W."/>
            <person name="Higgins S."/>
            <person name="Loffler F."/>
        </authorList>
    </citation>
    <scope>NUCLEOTIDE SEQUENCE</scope>
</reference>